<evidence type="ECO:0000313" key="6">
    <source>
        <dbReference type="EMBL" id="GAA6407794.1"/>
    </source>
</evidence>
<dbReference type="Gene3D" id="1.10.10.10">
    <property type="entry name" value="Winged helix-like DNA-binding domain superfamily/Winged helix DNA-binding domain"/>
    <property type="match status" value="1"/>
</dbReference>
<reference evidence="6 7" key="1">
    <citation type="submission" date="2024-04" db="EMBL/GenBank/DDBJ databases">
        <title>Defined microbial consortia suppress multidrug-resistant proinflammatory Enterobacteriaceae via ecological control.</title>
        <authorList>
            <person name="Furuichi M."/>
            <person name="Kawaguchi T."/>
            <person name="Pust M."/>
            <person name="Yasuma K."/>
            <person name="Plichta D."/>
            <person name="Hasegawa N."/>
            <person name="Ohya T."/>
            <person name="Bhattarai S."/>
            <person name="Sasajima S."/>
            <person name="Aoto Y."/>
            <person name="Tuganbaev T."/>
            <person name="Yaginuma M."/>
            <person name="Ueda M."/>
            <person name="Okahashi N."/>
            <person name="Amafuji K."/>
            <person name="Kiridooshi Y."/>
            <person name="Sugita K."/>
            <person name="Strazar M."/>
            <person name="Skelly A."/>
            <person name="Suda W."/>
            <person name="Hattori M."/>
            <person name="Nakamoto N."/>
            <person name="Caballero S."/>
            <person name="Norman J."/>
            <person name="Olle B."/>
            <person name="Tanoue T."/>
            <person name="Arita M."/>
            <person name="Bucci V."/>
            <person name="Atarashi K."/>
            <person name="Xavier R."/>
            <person name="Honda K."/>
        </authorList>
    </citation>
    <scope>NUCLEOTIDE SEQUENCE [LARGE SCALE GENOMIC DNA]</scope>
    <source>
        <strain evidence="7">k04-0078-D8-1</strain>
    </source>
</reference>
<dbReference type="PANTHER" id="PTHR30126:SF96">
    <property type="entry name" value="TRANSCRIPTIONAL REGULATORY PROTEIN, LYSR FAMILY"/>
    <property type="match status" value="1"/>
</dbReference>
<dbReference type="CDD" id="cd05466">
    <property type="entry name" value="PBP2_LTTR_substrate"/>
    <property type="match status" value="1"/>
</dbReference>
<dbReference type="InterPro" id="IPR005119">
    <property type="entry name" value="LysR_subst-bd"/>
</dbReference>
<dbReference type="InterPro" id="IPR000847">
    <property type="entry name" value="LysR_HTH_N"/>
</dbReference>
<organism evidence="6 7">
    <name type="scientific">Blautia hominis</name>
    <dbReference type="NCBI Taxonomy" id="2025493"/>
    <lineage>
        <taxon>Bacteria</taxon>
        <taxon>Bacillati</taxon>
        <taxon>Bacillota</taxon>
        <taxon>Clostridia</taxon>
        <taxon>Lachnospirales</taxon>
        <taxon>Lachnospiraceae</taxon>
        <taxon>Blautia</taxon>
    </lineage>
</organism>
<keyword evidence="7" id="KW-1185">Reference proteome</keyword>
<evidence type="ECO:0000313" key="7">
    <source>
        <dbReference type="Proteomes" id="UP001600943"/>
    </source>
</evidence>
<dbReference type="RefSeq" id="WP_302416881.1">
    <property type="nucleotide sequence ID" value="NZ_BAABYW010000001.1"/>
</dbReference>
<comment type="caution">
    <text evidence="6">The sequence shown here is derived from an EMBL/GenBank/DDBJ whole genome shotgun (WGS) entry which is preliminary data.</text>
</comment>
<sequence length="317" mass="35849">MFEGKKYVYEVYKTRSFSKAASNLYISQPSLSATIKKIETRLGTPIFDRSTSPIQLTECGEKYIHYAEHLMDMENEFENYLNDFEALRTGHLSVGGSNLFASYVLPPLLSEFMGKYPSVDVKMTESTTNDLETQLFSGSLDLVIDNYPFSDSIYERHFFCREQLLLAVPAALVHGKQPEAFCLDASSIKDGSYEDSAVCPSIIQYFASAPFLLLRAGNDTRERSDLLLKNAGLTPSVPLKLDQQVTAYHLACYGMGIAFVTDTLIRHVPVDSNIVFYKLEPAISQRNIYFYHKRSRYVTRAMEEFLKIADSAFSVQP</sequence>
<feature type="domain" description="HTH lysR-type" evidence="5">
    <location>
        <begin position="1"/>
        <end position="57"/>
    </location>
</feature>
<keyword evidence="4" id="KW-0804">Transcription</keyword>
<dbReference type="SUPFAM" id="SSF53850">
    <property type="entry name" value="Periplasmic binding protein-like II"/>
    <property type="match status" value="1"/>
</dbReference>
<evidence type="ECO:0000256" key="4">
    <source>
        <dbReference type="ARBA" id="ARBA00023163"/>
    </source>
</evidence>
<dbReference type="EMBL" id="BAABYW010000001">
    <property type="protein sequence ID" value="GAA6407794.1"/>
    <property type="molecule type" value="Genomic_DNA"/>
</dbReference>
<dbReference type="SUPFAM" id="SSF46785">
    <property type="entry name" value="Winged helix' DNA-binding domain"/>
    <property type="match status" value="1"/>
</dbReference>
<dbReference type="Gene3D" id="3.40.190.290">
    <property type="match status" value="1"/>
</dbReference>
<evidence type="ECO:0000259" key="5">
    <source>
        <dbReference type="PROSITE" id="PS50931"/>
    </source>
</evidence>
<proteinExistence type="inferred from homology"/>
<comment type="similarity">
    <text evidence="1">Belongs to the LysR transcriptional regulatory family.</text>
</comment>
<gene>
    <name evidence="6" type="ORF">K040078D81_19110</name>
</gene>
<keyword evidence="3" id="KW-0238">DNA-binding</keyword>
<evidence type="ECO:0000256" key="3">
    <source>
        <dbReference type="ARBA" id="ARBA00023125"/>
    </source>
</evidence>
<dbReference type="PROSITE" id="PS50931">
    <property type="entry name" value="HTH_LYSR"/>
    <property type="match status" value="1"/>
</dbReference>
<dbReference type="InterPro" id="IPR036388">
    <property type="entry name" value="WH-like_DNA-bd_sf"/>
</dbReference>
<dbReference type="Pfam" id="PF03466">
    <property type="entry name" value="LysR_substrate"/>
    <property type="match status" value="2"/>
</dbReference>
<dbReference type="PRINTS" id="PR00039">
    <property type="entry name" value="HTHLYSR"/>
</dbReference>
<dbReference type="PANTHER" id="PTHR30126">
    <property type="entry name" value="HTH-TYPE TRANSCRIPTIONAL REGULATOR"/>
    <property type="match status" value="1"/>
</dbReference>
<accession>A0ABQ0B8L4</accession>
<protein>
    <submittedName>
        <fullName evidence="6">LysR family transcriptional regulator</fullName>
    </submittedName>
</protein>
<keyword evidence="2" id="KW-0805">Transcription regulation</keyword>
<dbReference type="Pfam" id="PF00126">
    <property type="entry name" value="HTH_1"/>
    <property type="match status" value="1"/>
</dbReference>
<dbReference type="InterPro" id="IPR036390">
    <property type="entry name" value="WH_DNA-bd_sf"/>
</dbReference>
<name>A0ABQ0B8L4_9FIRM</name>
<evidence type="ECO:0000256" key="2">
    <source>
        <dbReference type="ARBA" id="ARBA00023015"/>
    </source>
</evidence>
<dbReference type="Proteomes" id="UP001600943">
    <property type="component" value="Unassembled WGS sequence"/>
</dbReference>
<evidence type="ECO:0000256" key="1">
    <source>
        <dbReference type="ARBA" id="ARBA00009437"/>
    </source>
</evidence>